<dbReference type="AlphaFoldDB" id="A0A5B9MNN1"/>
<dbReference type="EMBL" id="CP036264">
    <property type="protein sequence ID" value="QEG01537.1"/>
    <property type="molecule type" value="Genomic_DNA"/>
</dbReference>
<sequence>MNQQTDPAPARNPDESRLDLGRLLPIGALVLVVGFGGFAYLKSLQEAENAESRLAEQTNQNMELQKQMANLQTVMEDLRTAKVYEEQEKSISQVNSMAVIEQGELVSAQIDLLSQKQSALSKRISELEKGDVGRKIAASPKLVAEYNAALDVTLPGPTICSSLSSRLDRLMIAPAKAIDEKVGGYVPSGALQSSLASIESQVSDALAALDRVTSDIEAIVQQAQSLQPNESQTLAQAISILSQAQDAKRRELVSGQVEQAKKEAAEKLAAQEAENRAKIAEAERKAAEMVGDETAAKILADAKSIKAEIDAAKAVRAAAEAKAQLVREYNRELPQVKQYLQAFLADGRKLRTAGSGPASLSYLVGKGALTPSNTGLEELLSLGSYYNDRPRGALPEFFYFNSVNVTGKNDKIAAIEKAQQFLIKFGELMVENGTLAK</sequence>
<feature type="transmembrane region" description="Helical" evidence="2">
    <location>
        <begin position="20"/>
        <end position="41"/>
    </location>
</feature>
<keyword evidence="4" id="KW-1185">Reference proteome</keyword>
<keyword evidence="1" id="KW-0175">Coiled coil</keyword>
<accession>A0A5B9MNN1</accession>
<protein>
    <submittedName>
        <fullName evidence="3">Uncharacterized protein</fullName>
    </submittedName>
</protein>
<keyword evidence="2" id="KW-0472">Membrane</keyword>
<dbReference type="RefSeq" id="WP_147870605.1">
    <property type="nucleotide sequence ID" value="NZ_CP036264.1"/>
</dbReference>
<keyword evidence="2" id="KW-0812">Transmembrane</keyword>
<name>A0A5B9MNN1_9BACT</name>
<keyword evidence="2" id="KW-1133">Transmembrane helix</keyword>
<feature type="coiled-coil region" evidence="1">
    <location>
        <begin position="254"/>
        <end position="322"/>
    </location>
</feature>
<organism evidence="3 4">
    <name type="scientific">Stieleria maiorica</name>
    <dbReference type="NCBI Taxonomy" id="2795974"/>
    <lineage>
        <taxon>Bacteria</taxon>
        <taxon>Pseudomonadati</taxon>
        <taxon>Planctomycetota</taxon>
        <taxon>Planctomycetia</taxon>
        <taxon>Pirellulales</taxon>
        <taxon>Pirellulaceae</taxon>
        <taxon>Stieleria</taxon>
    </lineage>
</organism>
<dbReference type="KEGG" id="smam:Mal15_56140"/>
<evidence type="ECO:0000256" key="1">
    <source>
        <dbReference type="SAM" id="Coils"/>
    </source>
</evidence>
<feature type="coiled-coil region" evidence="1">
    <location>
        <begin position="40"/>
        <end position="81"/>
    </location>
</feature>
<reference evidence="3 4" key="1">
    <citation type="submission" date="2019-02" db="EMBL/GenBank/DDBJ databases">
        <title>Planctomycetal bacteria perform biofilm scaping via a novel small molecule.</title>
        <authorList>
            <person name="Jeske O."/>
            <person name="Boedeker C."/>
            <person name="Wiegand S."/>
            <person name="Breitling P."/>
            <person name="Kallscheuer N."/>
            <person name="Jogler M."/>
            <person name="Rohde M."/>
            <person name="Petersen J."/>
            <person name="Medema M.H."/>
            <person name="Surup F."/>
            <person name="Jogler C."/>
        </authorList>
    </citation>
    <scope>NUCLEOTIDE SEQUENCE [LARGE SCALE GENOMIC DNA]</scope>
    <source>
        <strain evidence="3 4">Mal15</strain>
    </source>
</reference>
<evidence type="ECO:0000313" key="3">
    <source>
        <dbReference type="EMBL" id="QEG01537.1"/>
    </source>
</evidence>
<evidence type="ECO:0000313" key="4">
    <source>
        <dbReference type="Proteomes" id="UP000321353"/>
    </source>
</evidence>
<evidence type="ECO:0000256" key="2">
    <source>
        <dbReference type="SAM" id="Phobius"/>
    </source>
</evidence>
<proteinExistence type="predicted"/>
<gene>
    <name evidence="3" type="ORF">Mal15_56140</name>
</gene>
<dbReference type="Proteomes" id="UP000321353">
    <property type="component" value="Chromosome"/>
</dbReference>